<dbReference type="OrthoDB" id="9765195at2"/>
<name>A0A1I7KBY5_9BURK</name>
<feature type="active site" description="Proton donor" evidence="9">
    <location>
        <position position="167"/>
    </location>
</feature>
<evidence type="ECO:0000256" key="10">
    <source>
        <dbReference type="PIRSR" id="PIRSR617736-2"/>
    </source>
</evidence>
<feature type="binding site" evidence="10">
    <location>
        <position position="21"/>
    </location>
    <ligand>
        <name>substrate</name>
    </ligand>
</feature>
<evidence type="ECO:0000256" key="12">
    <source>
        <dbReference type="RuleBase" id="RU361175"/>
    </source>
</evidence>
<dbReference type="EC" id="3.2.1.21" evidence="3 12"/>
<dbReference type="GO" id="GO:0008422">
    <property type="term" value="F:beta-glucosidase activity"/>
    <property type="evidence" value="ECO:0007669"/>
    <property type="project" value="UniProtKB-EC"/>
</dbReference>
<reference evidence="14" key="1">
    <citation type="submission" date="2016-10" db="EMBL/GenBank/DDBJ databases">
        <authorList>
            <person name="Varghese N."/>
            <person name="Submissions S."/>
        </authorList>
    </citation>
    <scope>NUCLEOTIDE SEQUENCE [LARGE SCALE GENOMIC DNA]</scope>
    <source>
        <strain evidence="14">CGMCC 1.11014</strain>
    </source>
</reference>
<dbReference type="InterPro" id="IPR017736">
    <property type="entry name" value="Glyco_hydro_1_beta-glucosidase"/>
</dbReference>
<protein>
    <recommendedName>
        <fullName evidence="3 12">Beta-glucosidase</fullName>
        <ecNumber evidence="3 12">3.2.1.21</ecNumber>
    </recommendedName>
</protein>
<dbReference type="Proteomes" id="UP000199391">
    <property type="component" value="Unassembled WGS sequence"/>
</dbReference>
<keyword evidence="4 12" id="KW-0378">Hydrolase</keyword>
<dbReference type="PROSITE" id="PS00653">
    <property type="entry name" value="GLYCOSYL_HYDROL_F1_2"/>
    <property type="match status" value="1"/>
</dbReference>
<dbReference type="NCBIfam" id="TIGR03356">
    <property type="entry name" value="BGL"/>
    <property type="match status" value="1"/>
</dbReference>
<feature type="binding site" evidence="10">
    <location>
        <position position="393"/>
    </location>
    <ligand>
        <name>substrate</name>
    </ligand>
</feature>
<keyword evidence="8" id="KW-0624">Polysaccharide degradation</keyword>
<dbReference type="InterPro" id="IPR018120">
    <property type="entry name" value="Glyco_hydro_1_AS"/>
</dbReference>
<dbReference type="RefSeq" id="WP_093556808.1">
    <property type="nucleotide sequence ID" value="NZ_FPBO01000016.1"/>
</dbReference>
<evidence type="ECO:0000256" key="6">
    <source>
        <dbReference type="ARBA" id="ARBA00023277"/>
    </source>
</evidence>
<evidence type="ECO:0000256" key="8">
    <source>
        <dbReference type="ARBA" id="ARBA00023326"/>
    </source>
</evidence>
<sequence length="438" mass="48698">MTQSNNFPPDFTWGVATSAFQIEGGATADGKGPSIWDTFCADPANIKDHSDGTVACDHYHRYREDVGLISSLNVDAYRFSMAWARVQPTGKGAWNEAGFAFYDRLLDELAANNIKAHLTLYHWDLPQGLQDDGGWLNRETAHRFAEYAGEVARRFGDRLEAIATHNEPWCTANLGYGNAQFAPGVADAKQAIQVSHHLLLSHGLAMSAMRAANTSAKLGIVLNQWTADPATDSAADRAMAELEYARSVQWFMDPIFKGRYPELALRAHGDNAPVVHEGDFDAIRQPIDFLGCNYYFRSWCSAATPPVPPPAKLGLTDMGWEIHPQGLTELLIKLKEEYPLPPIYITENGMANPDTIVGGGVPDQARIDYVRSHLDALKAAMDLGVDVRGYFLWSLLDNFEWNSGYAKRFGIIHVDYATQKRTLKHSALWYREFISARG</sequence>
<keyword evidence="6" id="KW-0119">Carbohydrate metabolism</keyword>
<comment type="catalytic activity">
    <reaction evidence="1 12">
        <text>Hydrolysis of terminal, non-reducing beta-D-glucosyl residues with release of beta-D-glucose.</text>
        <dbReference type="EC" id="3.2.1.21"/>
    </reaction>
</comment>
<dbReference type="PRINTS" id="PR00131">
    <property type="entry name" value="GLHYDRLASE1"/>
</dbReference>
<evidence type="ECO:0000313" key="14">
    <source>
        <dbReference type="Proteomes" id="UP000199391"/>
    </source>
</evidence>
<keyword evidence="7 12" id="KW-0326">Glycosidase</keyword>
<dbReference type="InterPro" id="IPR033132">
    <property type="entry name" value="GH_1_N_CS"/>
</dbReference>
<gene>
    <name evidence="13" type="ORF">SAMN05216552_101630</name>
</gene>
<dbReference type="InterPro" id="IPR017853">
    <property type="entry name" value="GH"/>
</dbReference>
<evidence type="ECO:0000256" key="5">
    <source>
        <dbReference type="ARBA" id="ARBA00023001"/>
    </source>
</evidence>
<comment type="similarity">
    <text evidence="2 12">Belongs to the glycosyl hydrolase 1 family.</text>
</comment>
<dbReference type="SUPFAM" id="SSF51445">
    <property type="entry name" value="(Trans)glycosidases"/>
    <property type="match status" value="1"/>
</dbReference>
<keyword evidence="5" id="KW-0136">Cellulose degradation</keyword>
<feature type="active site" description="Nucleophile" evidence="9 11">
    <location>
        <position position="347"/>
    </location>
</feature>
<evidence type="ECO:0000256" key="11">
    <source>
        <dbReference type="PROSITE-ProRule" id="PRU10055"/>
    </source>
</evidence>
<evidence type="ECO:0000313" key="13">
    <source>
        <dbReference type="EMBL" id="SFU94931.1"/>
    </source>
</evidence>
<feature type="binding site" evidence="10">
    <location>
        <begin position="400"/>
        <end position="401"/>
    </location>
    <ligand>
        <name>substrate</name>
    </ligand>
</feature>
<organism evidence="13 14">
    <name type="scientific">Pseudoduganella namucuonensis</name>
    <dbReference type="NCBI Taxonomy" id="1035707"/>
    <lineage>
        <taxon>Bacteria</taxon>
        <taxon>Pseudomonadati</taxon>
        <taxon>Pseudomonadota</taxon>
        <taxon>Betaproteobacteria</taxon>
        <taxon>Burkholderiales</taxon>
        <taxon>Oxalobacteraceae</taxon>
        <taxon>Telluria group</taxon>
        <taxon>Pseudoduganella</taxon>
    </lineage>
</organism>
<dbReference type="Pfam" id="PF00232">
    <property type="entry name" value="Glyco_hydro_1"/>
    <property type="match status" value="1"/>
</dbReference>
<evidence type="ECO:0000256" key="1">
    <source>
        <dbReference type="ARBA" id="ARBA00000448"/>
    </source>
</evidence>
<feature type="binding site" evidence="10">
    <location>
        <position position="166"/>
    </location>
    <ligand>
        <name>substrate</name>
    </ligand>
</feature>
<evidence type="ECO:0000256" key="2">
    <source>
        <dbReference type="ARBA" id="ARBA00010838"/>
    </source>
</evidence>
<dbReference type="PANTHER" id="PTHR10353">
    <property type="entry name" value="GLYCOSYL HYDROLASE"/>
    <property type="match status" value="1"/>
</dbReference>
<evidence type="ECO:0000256" key="3">
    <source>
        <dbReference type="ARBA" id="ARBA00012744"/>
    </source>
</evidence>
<dbReference type="STRING" id="1035707.SAMN05216552_101630"/>
<dbReference type="FunFam" id="3.20.20.80:FF:000004">
    <property type="entry name" value="Beta-glucosidase 6-phospho-beta-glucosidase"/>
    <property type="match status" value="1"/>
</dbReference>
<evidence type="ECO:0000256" key="9">
    <source>
        <dbReference type="PIRSR" id="PIRSR617736-1"/>
    </source>
</evidence>
<accession>A0A1I7KBY5</accession>
<proteinExistence type="inferred from homology"/>
<dbReference type="AlphaFoldDB" id="A0A1I7KBY5"/>
<feature type="binding site" evidence="10">
    <location>
        <position position="122"/>
    </location>
    <ligand>
        <name>substrate</name>
    </ligand>
</feature>
<dbReference type="Gene3D" id="3.20.20.80">
    <property type="entry name" value="Glycosidases"/>
    <property type="match status" value="1"/>
</dbReference>
<evidence type="ECO:0000256" key="7">
    <source>
        <dbReference type="ARBA" id="ARBA00023295"/>
    </source>
</evidence>
<feature type="binding site" evidence="10">
    <location>
        <position position="295"/>
    </location>
    <ligand>
        <name>substrate</name>
    </ligand>
</feature>
<dbReference type="PANTHER" id="PTHR10353:SF36">
    <property type="entry name" value="LP05116P"/>
    <property type="match status" value="1"/>
</dbReference>
<dbReference type="EMBL" id="FPBO01000016">
    <property type="protein sequence ID" value="SFU94931.1"/>
    <property type="molecule type" value="Genomic_DNA"/>
</dbReference>
<keyword evidence="14" id="KW-1185">Reference proteome</keyword>
<dbReference type="GO" id="GO:0030245">
    <property type="term" value="P:cellulose catabolic process"/>
    <property type="evidence" value="ECO:0007669"/>
    <property type="project" value="UniProtKB-KW"/>
</dbReference>
<evidence type="ECO:0000256" key="4">
    <source>
        <dbReference type="ARBA" id="ARBA00022801"/>
    </source>
</evidence>
<dbReference type="InterPro" id="IPR001360">
    <property type="entry name" value="Glyco_hydro_1"/>
</dbReference>
<dbReference type="PROSITE" id="PS00572">
    <property type="entry name" value="GLYCOSYL_HYDROL_F1_1"/>
    <property type="match status" value="1"/>
</dbReference>